<reference evidence="2" key="5">
    <citation type="submission" date="2018-04" db="UniProtKB">
        <authorList>
            <consortium name="EnsemblFungi"/>
        </authorList>
    </citation>
    <scope>IDENTIFICATION</scope>
    <source>
        <strain evidence="2">R3-111a-1</strain>
    </source>
</reference>
<evidence type="ECO:0000313" key="2">
    <source>
        <dbReference type="EnsemblFungi" id="EJT75773"/>
    </source>
</evidence>
<dbReference type="GeneID" id="20346161"/>
<reference evidence="3" key="1">
    <citation type="submission" date="2010-07" db="EMBL/GenBank/DDBJ databases">
        <title>The genome sequence of Gaeumannomyces graminis var. tritici strain R3-111a-1.</title>
        <authorList>
            <consortium name="The Broad Institute Genome Sequencing Platform"/>
            <person name="Ma L.-J."/>
            <person name="Dead R."/>
            <person name="Young S."/>
            <person name="Zeng Q."/>
            <person name="Koehrsen M."/>
            <person name="Alvarado L."/>
            <person name="Berlin A."/>
            <person name="Chapman S.B."/>
            <person name="Chen Z."/>
            <person name="Freedman E."/>
            <person name="Gellesch M."/>
            <person name="Goldberg J."/>
            <person name="Griggs A."/>
            <person name="Gujja S."/>
            <person name="Heilman E.R."/>
            <person name="Heiman D."/>
            <person name="Hepburn T."/>
            <person name="Howarth C."/>
            <person name="Jen D."/>
            <person name="Larson L."/>
            <person name="Mehta T."/>
            <person name="Neiman D."/>
            <person name="Pearson M."/>
            <person name="Roberts A."/>
            <person name="Saif S."/>
            <person name="Shea T."/>
            <person name="Shenoy N."/>
            <person name="Sisk P."/>
            <person name="Stolte C."/>
            <person name="Sykes S."/>
            <person name="Walk T."/>
            <person name="White J."/>
            <person name="Yandava C."/>
            <person name="Haas B."/>
            <person name="Nusbaum C."/>
            <person name="Birren B."/>
        </authorList>
    </citation>
    <scope>NUCLEOTIDE SEQUENCE [LARGE SCALE GENOMIC DNA]</scope>
    <source>
        <strain evidence="3">R3-111a-1</strain>
    </source>
</reference>
<dbReference type="RefSeq" id="XP_009221773.1">
    <property type="nucleotide sequence ID" value="XM_009223509.1"/>
</dbReference>
<name>J3NWP1_GAET3</name>
<dbReference type="VEuPathDB" id="FungiDB:GGTG_05703"/>
<gene>
    <name evidence="2" type="primary">20346161</name>
    <name evidence="1" type="ORF">GGTG_05703</name>
</gene>
<organism evidence="1">
    <name type="scientific">Gaeumannomyces tritici (strain R3-111a-1)</name>
    <name type="common">Wheat and barley take-all root rot fungus</name>
    <name type="synonym">Gaeumannomyces graminis var. tritici</name>
    <dbReference type="NCBI Taxonomy" id="644352"/>
    <lineage>
        <taxon>Eukaryota</taxon>
        <taxon>Fungi</taxon>
        <taxon>Dikarya</taxon>
        <taxon>Ascomycota</taxon>
        <taxon>Pezizomycotina</taxon>
        <taxon>Sordariomycetes</taxon>
        <taxon>Sordariomycetidae</taxon>
        <taxon>Magnaporthales</taxon>
        <taxon>Magnaporthaceae</taxon>
        <taxon>Gaeumannomyces</taxon>
    </lineage>
</organism>
<proteinExistence type="predicted"/>
<dbReference type="HOGENOM" id="CLU_051533_0_0_1"/>
<reference evidence="1" key="2">
    <citation type="submission" date="2010-07" db="EMBL/GenBank/DDBJ databases">
        <authorList>
            <consortium name="The Broad Institute Genome Sequencing Platform"/>
            <consortium name="Broad Institute Genome Sequencing Center for Infectious Disease"/>
            <person name="Ma L.-J."/>
            <person name="Dead R."/>
            <person name="Young S."/>
            <person name="Zeng Q."/>
            <person name="Koehrsen M."/>
            <person name="Alvarado L."/>
            <person name="Berlin A."/>
            <person name="Chapman S.B."/>
            <person name="Chen Z."/>
            <person name="Freedman E."/>
            <person name="Gellesch M."/>
            <person name="Goldberg J."/>
            <person name="Griggs A."/>
            <person name="Gujja S."/>
            <person name="Heilman E.R."/>
            <person name="Heiman D."/>
            <person name="Hepburn T."/>
            <person name="Howarth C."/>
            <person name="Jen D."/>
            <person name="Larson L."/>
            <person name="Mehta T."/>
            <person name="Neiman D."/>
            <person name="Pearson M."/>
            <person name="Roberts A."/>
            <person name="Saif S."/>
            <person name="Shea T."/>
            <person name="Shenoy N."/>
            <person name="Sisk P."/>
            <person name="Stolte C."/>
            <person name="Sykes S."/>
            <person name="Walk T."/>
            <person name="White J."/>
            <person name="Yandava C."/>
            <person name="Haas B."/>
            <person name="Nusbaum C."/>
            <person name="Birren B."/>
        </authorList>
    </citation>
    <scope>NUCLEOTIDE SEQUENCE</scope>
    <source>
        <strain evidence="1">R3-111a-1</strain>
    </source>
</reference>
<evidence type="ECO:0000313" key="1">
    <source>
        <dbReference type="EMBL" id="EJT75773.1"/>
    </source>
</evidence>
<dbReference type="EnsemblFungi" id="EJT75773">
    <property type="protein sequence ID" value="EJT75773"/>
    <property type="gene ID" value="GGTG_05703"/>
</dbReference>
<dbReference type="OrthoDB" id="3204049at2759"/>
<keyword evidence="3" id="KW-1185">Reference proteome</keyword>
<protein>
    <submittedName>
        <fullName evidence="1 2">Uncharacterized protein</fullName>
    </submittedName>
</protein>
<dbReference type="Proteomes" id="UP000006039">
    <property type="component" value="Unassembled WGS sequence"/>
</dbReference>
<evidence type="ECO:0000313" key="3">
    <source>
        <dbReference type="Proteomes" id="UP000006039"/>
    </source>
</evidence>
<accession>J3NWP1</accession>
<sequence length="442" mass="50749">MACHQSHNIPWSTLASHFRYSPCIRYYDGRADLVPKFKESQGKEIHYFLGALAKTIAAHAVDELARHPERVEPLQPEATILSSNVVKRITPSLLHITKDLTIHGYSASAPEELGRLHSKLTKTNAYLHARAHSPWNAWDGPEAFASIEIFKLLIIYGEMDTLQHICQHPQAAWTECWDRHRDSFGDQNTCGWAFVPRLALKAYLGLNLILCFPALWDNGSGRSGESDYRRTACYQRTVRDCTKAELSHNIAALPHRQFFGVPEKQFGWYAISRQDRKHAYLFDKDVVKGGYPYGVLPYMDFLGLETEVVHMPSVSDVMHVRWCLCSLALPTELVTEIMDLAGYRPARRLQVPHDPLHPANRKELRRYLNFCFRILVRCDVMSRWLDGEIPWDRLAAEALVDLLGDGESRHTAKHGRRFFERTYPVPEREGFTTLDVHDITFL</sequence>
<reference evidence="1" key="3">
    <citation type="submission" date="2010-09" db="EMBL/GenBank/DDBJ databases">
        <title>Annotation of Gaeumannomyces graminis var. tritici R3-111a-1.</title>
        <authorList>
            <consortium name="The Broad Institute Genome Sequencing Platform"/>
            <person name="Ma L.-J."/>
            <person name="Dead R."/>
            <person name="Young S.K."/>
            <person name="Zeng Q."/>
            <person name="Gargeya S."/>
            <person name="Fitzgerald M."/>
            <person name="Haas B."/>
            <person name="Abouelleil A."/>
            <person name="Alvarado L."/>
            <person name="Arachchi H.M."/>
            <person name="Berlin A."/>
            <person name="Brown A."/>
            <person name="Chapman S.B."/>
            <person name="Chen Z."/>
            <person name="Dunbar C."/>
            <person name="Freedman E."/>
            <person name="Gearin G."/>
            <person name="Gellesch M."/>
            <person name="Goldberg J."/>
            <person name="Griggs A."/>
            <person name="Gujja S."/>
            <person name="Heiman D."/>
            <person name="Howarth C."/>
            <person name="Larson L."/>
            <person name="Lui A."/>
            <person name="MacDonald P.J.P."/>
            <person name="Mehta T."/>
            <person name="Montmayeur A."/>
            <person name="Murphy C."/>
            <person name="Neiman D."/>
            <person name="Pearson M."/>
            <person name="Priest M."/>
            <person name="Roberts A."/>
            <person name="Saif S."/>
            <person name="Shea T."/>
            <person name="Shenoy N."/>
            <person name="Sisk P."/>
            <person name="Stolte C."/>
            <person name="Sykes S."/>
            <person name="Yandava C."/>
            <person name="Wortman J."/>
            <person name="Nusbaum C."/>
            <person name="Birren B."/>
        </authorList>
    </citation>
    <scope>NUCLEOTIDE SEQUENCE</scope>
    <source>
        <strain evidence="1">R3-111a-1</strain>
    </source>
</reference>
<dbReference type="AlphaFoldDB" id="J3NWP1"/>
<reference evidence="2" key="4">
    <citation type="journal article" date="2015" name="G3 (Bethesda)">
        <title>Genome sequences of three phytopathogenic species of the Magnaporthaceae family of fungi.</title>
        <authorList>
            <person name="Okagaki L.H."/>
            <person name="Nunes C.C."/>
            <person name="Sailsbery J."/>
            <person name="Clay B."/>
            <person name="Brown D."/>
            <person name="John T."/>
            <person name="Oh Y."/>
            <person name="Young N."/>
            <person name="Fitzgerald M."/>
            <person name="Haas B.J."/>
            <person name="Zeng Q."/>
            <person name="Young S."/>
            <person name="Adiconis X."/>
            <person name="Fan L."/>
            <person name="Levin J.Z."/>
            <person name="Mitchell T.K."/>
            <person name="Okubara P.A."/>
            <person name="Farman M.L."/>
            <person name="Kohn L.M."/>
            <person name="Birren B."/>
            <person name="Ma L.-J."/>
            <person name="Dean R.A."/>
        </authorList>
    </citation>
    <scope>NUCLEOTIDE SEQUENCE</scope>
    <source>
        <strain evidence="2">R3-111a-1</strain>
    </source>
</reference>
<dbReference type="EMBL" id="GL385397">
    <property type="protein sequence ID" value="EJT75773.1"/>
    <property type="molecule type" value="Genomic_DNA"/>
</dbReference>
<dbReference type="eggNOG" id="ENOG502SHMS">
    <property type="taxonomic scope" value="Eukaryota"/>
</dbReference>